<protein>
    <recommendedName>
        <fullName evidence="3">Glycosaminoglycan attachment site</fullName>
    </recommendedName>
</protein>
<dbReference type="HOGENOM" id="CLU_047094_1_0_3"/>
<evidence type="ECO:0000313" key="2">
    <source>
        <dbReference type="Proteomes" id="UP000002384"/>
    </source>
</evidence>
<dbReference type="EMBL" id="CP001291">
    <property type="protein sequence ID" value="ACK71649.1"/>
    <property type="molecule type" value="Genomic_DNA"/>
</dbReference>
<gene>
    <name evidence="1" type="ordered locus">PCC7424_3249</name>
</gene>
<evidence type="ECO:0008006" key="3">
    <source>
        <dbReference type="Google" id="ProtNLM"/>
    </source>
</evidence>
<dbReference type="KEGG" id="cyc:PCC7424_3249"/>
<dbReference type="eggNOG" id="ENOG502Z8GP">
    <property type="taxonomic scope" value="Bacteria"/>
</dbReference>
<keyword evidence="2" id="KW-1185">Reference proteome</keyword>
<proteinExistence type="predicted"/>
<reference evidence="2" key="1">
    <citation type="journal article" date="2011" name="MBio">
        <title>Novel metabolic attributes of the genus Cyanothece, comprising a group of unicellular nitrogen-fixing Cyanobacteria.</title>
        <authorList>
            <person name="Bandyopadhyay A."/>
            <person name="Elvitigala T."/>
            <person name="Welsh E."/>
            <person name="Stockel J."/>
            <person name="Liberton M."/>
            <person name="Min H."/>
            <person name="Sherman L.A."/>
            <person name="Pakrasi H.B."/>
        </authorList>
    </citation>
    <scope>NUCLEOTIDE SEQUENCE [LARGE SCALE GENOMIC DNA]</scope>
    <source>
        <strain evidence="2">PCC 7424</strain>
    </source>
</reference>
<sequence>MDLFNPIVPEERQHPHFRFMIQPDFCKPEIEVIKSWADGFIDRDHKFVKEFQTTFNSSFWELYLCACFKELGCTVDFSYETPDFVISSPYGDFIAEATTANEPDGFRPEWDKNVELLDQTSTEDILRLSTIRLSNAISKKYNKYINKYSKLSHVQNQPFVICVSPFDQPFFYFQDSLAIVRVLYAYEASLTVPGTEEGEFIFIGESRSFSVQKSPGVNIKLGLFTDDRMAEVSAIIFNNRATISKVRALAKEGSYPVIFMGSRIVQSGDMTGCQRFVAPRPNYQETILDGLHILINPLAKHPLDLKMFENREVAIHNYEPQTDRYFSEFPDGFLLQRICHAIVSKENTINFKRSLCEQPYQELPPETWAEDDLIYVGGHNGRFYKNHMAHYRGWTIVVFFDSISEEWNALTVKKLCYNIPQFMQANQDNSIASTDISEWFTTKEEAYAAIKQEIDNISQD</sequence>
<evidence type="ECO:0000313" key="1">
    <source>
        <dbReference type="EMBL" id="ACK71649.1"/>
    </source>
</evidence>
<accession>B7KCU8</accession>
<dbReference type="Proteomes" id="UP000002384">
    <property type="component" value="Chromosome"/>
</dbReference>
<dbReference type="AlphaFoldDB" id="B7KCU8"/>
<organism evidence="1 2">
    <name type="scientific">Gloeothece citriformis (strain PCC 7424)</name>
    <name type="common">Cyanothece sp. (strain PCC 7424)</name>
    <dbReference type="NCBI Taxonomy" id="65393"/>
    <lineage>
        <taxon>Bacteria</taxon>
        <taxon>Bacillati</taxon>
        <taxon>Cyanobacteriota</taxon>
        <taxon>Cyanophyceae</taxon>
        <taxon>Oscillatoriophycideae</taxon>
        <taxon>Chroococcales</taxon>
        <taxon>Aphanothecaceae</taxon>
        <taxon>Gloeothece</taxon>
        <taxon>Gloeothece citriformis</taxon>
    </lineage>
</organism>
<name>B7KCU8_GLOC7</name>